<dbReference type="EC" id="2.7.13.3" evidence="2"/>
<dbReference type="SUPFAM" id="SSF47384">
    <property type="entry name" value="Homodimeric domain of signal transducing histidine kinase"/>
    <property type="match status" value="1"/>
</dbReference>
<keyword evidence="5 10" id="KW-0418">Kinase</keyword>
<dbReference type="Gene3D" id="3.30.565.10">
    <property type="entry name" value="Histidine kinase-like ATPase, C-terminal domain"/>
    <property type="match status" value="1"/>
</dbReference>
<feature type="modified residue" description="4-aspartylphosphate" evidence="6">
    <location>
        <position position="516"/>
    </location>
</feature>
<gene>
    <name evidence="10" type="ORF">SUTH_03148</name>
</gene>
<dbReference type="PRINTS" id="PR00344">
    <property type="entry name" value="BCTRLSENSOR"/>
</dbReference>
<keyword evidence="4" id="KW-0808">Transferase</keyword>
<keyword evidence="11" id="KW-1185">Reference proteome</keyword>
<evidence type="ECO:0000256" key="6">
    <source>
        <dbReference type="PROSITE-ProRule" id="PRU00169"/>
    </source>
</evidence>
<dbReference type="SMART" id="SM00448">
    <property type="entry name" value="REC"/>
    <property type="match status" value="1"/>
</dbReference>
<sequence length="597" mass="65144">MSREFRSEEERVAVQAEQIKAFFRETNDQNIAGALVLSLLVYMVHDGIPAWTWLPPLLALYLVTLVRAWLVWQYRQSPGRRDTAAWGRGQDITGGLAGICWGVANTAMLAHLPTESQLVILTVITVVASSSGSEGFSYVPPSRAFILASLGPPTIWLLIAGGRLHVVLALMLLVFLPMTIWQAQKRNRIFIEAQQLRFRNEALARELTQQRDMAEQAYRTKARFLAAASHDLRQPMQALSIFHELLRHEPQTPRGAELLASAEQSAEAMNKLLNALLDVSKLDANVIKADSRPFAVQTLLTEMANEFLPIAERKGIRLHVMPCSAIVVSDPTLLGQALRNLLSNAIRYTPSGRVLVGCRRRRGRLVIEVIDTGIGIAGDQHSAIFGEFYQVNNKARERQQGIGLGLSIVERVLRLLDHPLTLRSEPERGSCFAVSVPLAVAADGPMRALPGPEPVPAGNSLSGRRILMIDDEEAIRNGMGALLQDWGCQVMTAGSIAEALARIDAGESTLDAVISDMGLPGPGSGIDAIAAIRERHGNRLPALLVTGDTSKSAMQAAREADLIMLHKPIKPARLRAALTEVIAANRNEHQGSEQALS</sequence>
<dbReference type="Proteomes" id="UP000031637">
    <property type="component" value="Chromosome"/>
</dbReference>
<dbReference type="EMBL" id="AP012547">
    <property type="protein sequence ID" value="BAO30921.1"/>
    <property type="molecule type" value="Genomic_DNA"/>
</dbReference>
<keyword evidence="7" id="KW-0812">Transmembrane</keyword>
<dbReference type="PANTHER" id="PTHR43047">
    <property type="entry name" value="TWO-COMPONENT HISTIDINE PROTEIN KINASE"/>
    <property type="match status" value="1"/>
</dbReference>
<dbReference type="InterPro" id="IPR003594">
    <property type="entry name" value="HATPase_dom"/>
</dbReference>
<dbReference type="InterPro" id="IPR005467">
    <property type="entry name" value="His_kinase_dom"/>
</dbReference>
<keyword evidence="7" id="KW-1133">Transmembrane helix</keyword>
<dbReference type="InterPro" id="IPR001789">
    <property type="entry name" value="Sig_transdc_resp-reg_receiver"/>
</dbReference>
<dbReference type="SUPFAM" id="SSF55874">
    <property type="entry name" value="ATPase domain of HSP90 chaperone/DNA topoisomerase II/histidine kinase"/>
    <property type="match status" value="1"/>
</dbReference>
<dbReference type="InterPro" id="IPR004358">
    <property type="entry name" value="Sig_transdc_His_kin-like_C"/>
</dbReference>
<dbReference type="InterPro" id="IPR003661">
    <property type="entry name" value="HisK_dim/P_dom"/>
</dbReference>
<comment type="catalytic activity">
    <reaction evidence="1">
        <text>ATP + protein L-histidine = ADP + protein N-phospho-L-histidine.</text>
        <dbReference type="EC" id="2.7.13.3"/>
    </reaction>
</comment>
<evidence type="ECO:0000259" key="8">
    <source>
        <dbReference type="PROSITE" id="PS50109"/>
    </source>
</evidence>
<evidence type="ECO:0000256" key="2">
    <source>
        <dbReference type="ARBA" id="ARBA00012438"/>
    </source>
</evidence>
<evidence type="ECO:0000256" key="7">
    <source>
        <dbReference type="SAM" id="Phobius"/>
    </source>
</evidence>
<feature type="domain" description="Histidine kinase" evidence="8">
    <location>
        <begin position="227"/>
        <end position="440"/>
    </location>
</feature>
<dbReference type="KEGG" id="shd:SUTH_03148"/>
<dbReference type="InterPro" id="IPR036890">
    <property type="entry name" value="HATPase_C_sf"/>
</dbReference>
<dbReference type="OrthoDB" id="6114847at2"/>
<dbReference type="SMART" id="SM00387">
    <property type="entry name" value="HATPase_c"/>
    <property type="match status" value="1"/>
</dbReference>
<dbReference type="Gene3D" id="1.10.287.130">
    <property type="match status" value="1"/>
</dbReference>
<name>W0SJM4_9PROT</name>
<dbReference type="HOGENOM" id="CLU_000445_114_75_4"/>
<dbReference type="PANTHER" id="PTHR43047:SF9">
    <property type="entry name" value="HISTIDINE KINASE"/>
    <property type="match status" value="1"/>
</dbReference>
<evidence type="ECO:0000313" key="10">
    <source>
        <dbReference type="EMBL" id="BAO30921.1"/>
    </source>
</evidence>
<dbReference type="GO" id="GO:0000155">
    <property type="term" value="F:phosphorelay sensor kinase activity"/>
    <property type="evidence" value="ECO:0007669"/>
    <property type="project" value="InterPro"/>
</dbReference>
<dbReference type="CDD" id="cd00082">
    <property type="entry name" value="HisKA"/>
    <property type="match status" value="1"/>
</dbReference>
<dbReference type="InterPro" id="IPR011006">
    <property type="entry name" value="CheY-like_superfamily"/>
</dbReference>
<dbReference type="InterPro" id="IPR036097">
    <property type="entry name" value="HisK_dim/P_sf"/>
</dbReference>
<dbReference type="RefSeq" id="WP_041100548.1">
    <property type="nucleotide sequence ID" value="NZ_AP012547.1"/>
</dbReference>
<evidence type="ECO:0000256" key="4">
    <source>
        <dbReference type="ARBA" id="ARBA00022679"/>
    </source>
</evidence>
<dbReference type="PROSITE" id="PS50109">
    <property type="entry name" value="HIS_KIN"/>
    <property type="match status" value="1"/>
</dbReference>
<evidence type="ECO:0000256" key="1">
    <source>
        <dbReference type="ARBA" id="ARBA00000085"/>
    </source>
</evidence>
<dbReference type="STRING" id="1223802.SUTH_03148"/>
<dbReference type="Pfam" id="PF00072">
    <property type="entry name" value="Response_reg"/>
    <property type="match status" value="1"/>
</dbReference>
<evidence type="ECO:0000256" key="5">
    <source>
        <dbReference type="ARBA" id="ARBA00022777"/>
    </source>
</evidence>
<evidence type="ECO:0000313" key="11">
    <source>
        <dbReference type="Proteomes" id="UP000031637"/>
    </source>
</evidence>
<dbReference type="SMART" id="SM00388">
    <property type="entry name" value="HisKA"/>
    <property type="match status" value="1"/>
</dbReference>
<dbReference type="GO" id="GO:0009927">
    <property type="term" value="F:histidine phosphotransfer kinase activity"/>
    <property type="evidence" value="ECO:0007669"/>
    <property type="project" value="TreeGrafter"/>
</dbReference>
<dbReference type="Gene3D" id="3.40.50.2300">
    <property type="match status" value="1"/>
</dbReference>
<accession>W0SJM4</accession>
<dbReference type="FunFam" id="3.30.565.10:FF:000049">
    <property type="entry name" value="Two-component sensor histidine kinase"/>
    <property type="match status" value="1"/>
</dbReference>
<organism evidence="10 11">
    <name type="scientific">Sulfuritalea hydrogenivorans sk43H</name>
    <dbReference type="NCBI Taxonomy" id="1223802"/>
    <lineage>
        <taxon>Bacteria</taxon>
        <taxon>Pseudomonadati</taxon>
        <taxon>Pseudomonadota</taxon>
        <taxon>Betaproteobacteria</taxon>
        <taxon>Nitrosomonadales</taxon>
        <taxon>Sterolibacteriaceae</taxon>
        <taxon>Sulfuritalea</taxon>
    </lineage>
</organism>
<feature type="domain" description="Response regulatory" evidence="9">
    <location>
        <begin position="465"/>
        <end position="582"/>
    </location>
</feature>
<dbReference type="Pfam" id="PF00512">
    <property type="entry name" value="HisKA"/>
    <property type="match status" value="1"/>
</dbReference>
<feature type="transmembrane region" description="Helical" evidence="7">
    <location>
        <begin position="154"/>
        <end position="176"/>
    </location>
</feature>
<feature type="transmembrane region" description="Helical" evidence="7">
    <location>
        <begin position="51"/>
        <end position="72"/>
    </location>
</feature>
<dbReference type="Pfam" id="PF02518">
    <property type="entry name" value="HATPase_c"/>
    <property type="match status" value="1"/>
</dbReference>
<dbReference type="AlphaFoldDB" id="W0SJM4"/>
<evidence type="ECO:0000256" key="3">
    <source>
        <dbReference type="ARBA" id="ARBA00022553"/>
    </source>
</evidence>
<dbReference type="PROSITE" id="PS50110">
    <property type="entry name" value="RESPONSE_REGULATORY"/>
    <property type="match status" value="1"/>
</dbReference>
<reference evidence="10 11" key="1">
    <citation type="journal article" date="2014" name="Syst. Appl. Microbiol.">
        <title>Complete genomes of freshwater sulfur oxidizers Sulfuricella denitrificans skB26 and Sulfuritalea hydrogenivorans sk43H: genetic insights into the sulfur oxidation pathway of betaproteobacteria.</title>
        <authorList>
            <person name="Watanabe T."/>
            <person name="Kojima H."/>
            <person name="Fukui M."/>
        </authorList>
    </citation>
    <scope>NUCLEOTIDE SEQUENCE [LARGE SCALE GENOMIC DNA]</scope>
    <source>
        <strain evidence="10">DSM22779</strain>
    </source>
</reference>
<dbReference type="SUPFAM" id="SSF52172">
    <property type="entry name" value="CheY-like"/>
    <property type="match status" value="1"/>
</dbReference>
<evidence type="ECO:0000259" key="9">
    <source>
        <dbReference type="PROSITE" id="PS50110"/>
    </source>
</evidence>
<keyword evidence="3 6" id="KW-0597">Phosphoprotein</keyword>
<dbReference type="GO" id="GO:0005886">
    <property type="term" value="C:plasma membrane"/>
    <property type="evidence" value="ECO:0007669"/>
    <property type="project" value="TreeGrafter"/>
</dbReference>
<proteinExistence type="predicted"/>
<keyword evidence="7" id="KW-0472">Membrane</keyword>
<protein>
    <recommendedName>
        <fullName evidence="2">histidine kinase</fullName>
        <ecNumber evidence="2">2.7.13.3</ecNumber>
    </recommendedName>
</protein>